<keyword evidence="6 8" id="KW-1133">Transmembrane helix</keyword>
<dbReference type="GO" id="GO:0009103">
    <property type="term" value="P:lipopolysaccharide biosynthetic process"/>
    <property type="evidence" value="ECO:0007669"/>
    <property type="project" value="UniProtKB-ARBA"/>
</dbReference>
<evidence type="ECO:0000256" key="7">
    <source>
        <dbReference type="ARBA" id="ARBA00023136"/>
    </source>
</evidence>
<comment type="subcellular location">
    <subcellularLocation>
        <location evidence="1">Cell membrane</location>
        <topology evidence="1">Multi-pass membrane protein</topology>
    </subcellularLocation>
</comment>
<keyword evidence="4" id="KW-0808">Transferase</keyword>
<keyword evidence="7 8" id="KW-0472">Membrane</keyword>
<gene>
    <name evidence="10" type="ORF">ABG79_00567</name>
</gene>
<comment type="caution">
    <text evidence="10">The sequence shown here is derived from an EMBL/GenBank/DDBJ whole genome shotgun (WGS) entry which is preliminary data.</text>
</comment>
<evidence type="ECO:0000259" key="9">
    <source>
        <dbReference type="Pfam" id="PF13231"/>
    </source>
</evidence>
<feature type="domain" description="Glycosyltransferase RgtA/B/C/D-like" evidence="9">
    <location>
        <begin position="71"/>
        <end position="227"/>
    </location>
</feature>
<dbReference type="STRING" id="908809.ABG79_00567"/>
<keyword evidence="5 8" id="KW-0812">Transmembrane</keyword>
<sequence length="402" mass="47628">MVVKKRFILIFLFVAVLIFISALYGNKFYLGSFASMNNDDVKYIRSGIYILKKGSLIYKSKNFNTVYIMPGLPFVLAAFFRFFSVLDGVFAFRIFQDILQGISAYLIYLLAKEVFDEKVAIVALIIDILYLPEYFVPQVVLNECIFKFLFLLSIYFAIKGTKTYSFKNYILSGLAWSLSLYFKPVVALFPIIIALVWIKKKIDFAFALRVSSAIAVIFIAIMMPWWIRNYNLYDRFIPFTLSSGNPMLQATYYNYDNSIDFIEYETGDDEIENDKYELYLTRVRFYSQSKKFGWRYVYWYLIKKTTYLFTRPFYWRDVFGVGLKYVAFVHNFIMLTGILGILFSRKNILSDFLLYILIYFVLIYIPYFTFSRYGYPLMPILIIFSAFLLQKIFFFDISRNFK</sequence>
<dbReference type="PANTHER" id="PTHR33908:SF11">
    <property type="entry name" value="MEMBRANE PROTEIN"/>
    <property type="match status" value="1"/>
</dbReference>
<dbReference type="InterPro" id="IPR050297">
    <property type="entry name" value="LipidA_mod_glycosyltrf_83"/>
</dbReference>
<dbReference type="AlphaFoldDB" id="A0A0R3K494"/>
<evidence type="ECO:0000313" key="11">
    <source>
        <dbReference type="Proteomes" id="UP000052015"/>
    </source>
</evidence>
<organism evidence="10 11">
    <name type="scientific">Caloramator mitchellensis</name>
    <dbReference type="NCBI Taxonomy" id="908809"/>
    <lineage>
        <taxon>Bacteria</taxon>
        <taxon>Bacillati</taxon>
        <taxon>Bacillota</taxon>
        <taxon>Clostridia</taxon>
        <taxon>Eubacteriales</taxon>
        <taxon>Clostridiaceae</taxon>
        <taxon>Caloramator</taxon>
    </lineage>
</organism>
<evidence type="ECO:0000256" key="4">
    <source>
        <dbReference type="ARBA" id="ARBA00022679"/>
    </source>
</evidence>
<dbReference type="EMBL" id="LKHP01000002">
    <property type="protein sequence ID" value="KRQ87762.1"/>
    <property type="molecule type" value="Genomic_DNA"/>
</dbReference>
<feature type="transmembrane region" description="Helical" evidence="8">
    <location>
        <begin position="170"/>
        <end position="198"/>
    </location>
</feature>
<dbReference type="InterPro" id="IPR038731">
    <property type="entry name" value="RgtA/B/C-like"/>
</dbReference>
<name>A0A0R3K494_CALMK</name>
<feature type="transmembrane region" description="Helical" evidence="8">
    <location>
        <begin position="139"/>
        <end position="158"/>
    </location>
</feature>
<feature type="transmembrane region" description="Helical" evidence="8">
    <location>
        <begin position="204"/>
        <end position="227"/>
    </location>
</feature>
<proteinExistence type="predicted"/>
<keyword evidence="2" id="KW-1003">Cell membrane</keyword>
<dbReference type="GO" id="GO:0016763">
    <property type="term" value="F:pentosyltransferase activity"/>
    <property type="evidence" value="ECO:0007669"/>
    <property type="project" value="TreeGrafter"/>
</dbReference>
<keyword evidence="3" id="KW-0328">Glycosyltransferase</keyword>
<accession>A0A0R3K494</accession>
<dbReference type="Pfam" id="PF13231">
    <property type="entry name" value="PMT_2"/>
    <property type="match status" value="1"/>
</dbReference>
<evidence type="ECO:0000313" key="10">
    <source>
        <dbReference type="EMBL" id="KRQ87762.1"/>
    </source>
</evidence>
<evidence type="ECO:0000256" key="6">
    <source>
        <dbReference type="ARBA" id="ARBA00022989"/>
    </source>
</evidence>
<evidence type="ECO:0000256" key="5">
    <source>
        <dbReference type="ARBA" id="ARBA00022692"/>
    </source>
</evidence>
<evidence type="ECO:0000256" key="2">
    <source>
        <dbReference type="ARBA" id="ARBA00022475"/>
    </source>
</evidence>
<dbReference type="GO" id="GO:0005886">
    <property type="term" value="C:plasma membrane"/>
    <property type="evidence" value="ECO:0007669"/>
    <property type="project" value="UniProtKB-SubCell"/>
</dbReference>
<keyword evidence="11" id="KW-1185">Reference proteome</keyword>
<feature type="transmembrane region" description="Helical" evidence="8">
    <location>
        <begin position="7"/>
        <end position="25"/>
    </location>
</feature>
<dbReference type="PANTHER" id="PTHR33908">
    <property type="entry name" value="MANNOSYLTRANSFERASE YKCB-RELATED"/>
    <property type="match status" value="1"/>
</dbReference>
<evidence type="ECO:0000256" key="3">
    <source>
        <dbReference type="ARBA" id="ARBA00022676"/>
    </source>
</evidence>
<evidence type="ECO:0000256" key="8">
    <source>
        <dbReference type="SAM" id="Phobius"/>
    </source>
</evidence>
<feature type="transmembrane region" description="Helical" evidence="8">
    <location>
        <begin position="352"/>
        <end position="370"/>
    </location>
</feature>
<reference evidence="10 11" key="1">
    <citation type="submission" date="2015-09" db="EMBL/GenBank/DDBJ databases">
        <title>Draft genome sequence of a Caloramator mitchellensis, a moderate thermophile from the Great Artesian Basin of Australia.</title>
        <authorList>
            <person name="Patel B.K."/>
        </authorList>
    </citation>
    <scope>NUCLEOTIDE SEQUENCE [LARGE SCALE GENOMIC DNA]</scope>
    <source>
        <strain evidence="10 11">VF08</strain>
    </source>
</reference>
<dbReference type="Proteomes" id="UP000052015">
    <property type="component" value="Unassembled WGS sequence"/>
</dbReference>
<feature type="transmembrane region" description="Helical" evidence="8">
    <location>
        <begin position="65"/>
        <end position="83"/>
    </location>
</feature>
<feature type="transmembrane region" description="Helical" evidence="8">
    <location>
        <begin position="376"/>
        <end position="395"/>
    </location>
</feature>
<feature type="transmembrane region" description="Helical" evidence="8">
    <location>
        <begin position="322"/>
        <end position="343"/>
    </location>
</feature>
<protein>
    <recommendedName>
        <fullName evidence="9">Glycosyltransferase RgtA/B/C/D-like domain-containing protein</fullName>
    </recommendedName>
</protein>
<evidence type="ECO:0000256" key="1">
    <source>
        <dbReference type="ARBA" id="ARBA00004651"/>
    </source>
</evidence>